<comment type="caution">
    <text evidence="3">The sequence shown here is derived from an EMBL/GenBank/DDBJ whole genome shotgun (WGS) entry which is preliminary data.</text>
</comment>
<dbReference type="InterPro" id="IPR035969">
    <property type="entry name" value="Rab-GAP_TBC_sf"/>
</dbReference>
<dbReference type="SMART" id="SM00164">
    <property type="entry name" value="TBC"/>
    <property type="match status" value="1"/>
</dbReference>
<dbReference type="Proteomes" id="UP000660262">
    <property type="component" value="Unassembled WGS sequence"/>
</dbReference>
<dbReference type="PANTHER" id="PTHR47219">
    <property type="entry name" value="RAB GTPASE-ACTIVATING PROTEIN 1-LIKE"/>
    <property type="match status" value="1"/>
</dbReference>
<evidence type="ECO:0000256" key="1">
    <source>
        <dbReference type="SAM" id="MobiDB-lite"/>
    </source>
</evidence>
<feature type="compositionally biased region" description="Acidic residues" evidence="1">
    <location>
        <begin position="209"/>
        <end position="218"/>
    </location>
</feature>
<dbReference type="Pfam" id="PF00566">
    <property type="entry name" value="RabGAP-TBC"/>
    <property type="match status" value="1"/>
</dbReference>
<reference evidence="3" key="1">
    <citation type="submission" date="2020-10" db="EMBL/GenBank/DDBJ databases">
        <title>Unveiling of a novel bifunctional photoreceptor, Dualchrome1, isolated from a cosmopolitan green alga.</title>
        <authorList>
            <person name="Suzuki S."/>
            <person name="Kawachi M."/>
        </authorList>
    </citation>
    <scope>NUCLEOTIDE SEQUENCE</scope>
    <source>
        <strain evidence="3">NIES 2893</strain>
    </source>
</reference>
<keyword evidence="4" id="KW-1185">Reference proteome</keyword>
<dbReference type="Gene3D" id="1.10.8.270">
    <property type="entry name" value="putative rabgap domain of human tbc1 domain family member 14 like domains"/>
    <property type="match status" value="1"/>
</dbReference>
<dbReference type="GO" id="GO:0031267">
    <property type="term" value="F:small GTPase binding"/>
    <property type="evidence" value="ECO:0007669"/>
    <property type="project" value="TreeGrafter"/>
</dbReference>
<dbReference type="PROSITE" id="PS50086">
    <property type="entry name" value="TBC_RABGAP"/>
    <property type="match status" value="1"/>
</dbReference>
<dbReference type="InterPro" id="IPR050302">
    <property type="entry name" value="Rab_GAP_TBC_domain"/>
</dbReference>
<evidence type="ECO:0000313" key="3">
    <source>
        <dbReference type="EMBL" id="GHP11268.1"/>
    </source>
</evidence>
<feature type="compositionally biased region" description="Low complexity" evidence="1">
    <location>
        <begin position="105"/>
        <end position="116"/>
    </location>
</feature>
<proteinExistence type="predicted"/>
<evidence type="ECO:0000259" key="2">
    <source>
        <dbReference type="PROSITE" id="PS50086"/>
    </source>
</evidence>
<feature type="region of interest" description="Disordered" evidence="1">
    <location>
        <begin position="204"/>
        <end position="236"/>
    </location>
</feature>
<dbReference type="PANTHER" id="PTHR47219:SF20">
    <property type="entry name" value="TBC1 DOMAIN FAMILY MEMBER 2B"/>
    <property type="match status" value="1"/>
</dbReference>
<protein>
    <recommendedName>
        <fullName evidence="2">Rab-GAP TBC domain-containing protein</fullName>
    </recommendedName>
</protein>
<dbReference type="GO" id="GO:0005096">
    <property type="term" value="F:GTPase activator activity"/>
    <property type="evidence" value="ECO:0007669"/>
    <property type="project" value="TreeGrafter"/>
</dbReference>
<sequence>MDLVSRFDNLEDQRDAYGFDVSQIGLDARACRRRCESVDANYRGRWEAAIASIARAGDASPSIVTHGERRPSGDRARPMRRISRMVMGTRNGGEDNQAPKTVNGAPAPEVSTAAPTVAPPPRVDKNGRASGSFKAMIRRGVPAEHRPVIWPLLARLQGAVAHDEEYLRSASYSLPRDDANARQIEMDLARTFPGNTALRIVHSDISHGDDDDDDDDAVSDGNGDMVPSVPTPARGSTAHKNALRLMLRAYSATHPATGYCQGMNYVAAFLLLVIGPERVADAYAVFAFLLDRVLYPRTYDANLSGAHVSLMTLGALLEKKFPRLHAHMSRHDCSDPSLFATDWFLTLMCKSLPAETAARVWDTVLSEGSKVLYRASLALLKLAEDRMLRGDHAGSVLEALNHETRDCHDRERLLTTMFHGIGSLPMRVVMRAQVKSVSVVNNQLADRFNRRSTSRK</sequence>
<dbReference type="EMBL" id="BNJQ01000033">
    <property type="protein sequence ID" value="GHP11268.1"/>
    <property type="molecule type" value="Genomic_DNA"/>
</dbReference>
<dbReference type="OrthoDB" id="294251at2759"/>
<dbReference type="Gene3D" id="1.10.472.80">
    <property type="entry name" value="Ypt/Rab-GAP domain of gyp1p, domain 3"/>
    <property type="match status" value="1"/>
</dbReference>
<accession>A0A830HWF2</accession>
<gene>
    <name evidence="3" type="ORF">PPROV_000999600</name>
</gene>
<organism evidence="3 4">
    <name type="scientific">Pycnococcus provasolii</name>
    <dbReference type="NCBI Taxonomy" id="41880"/>
    <lineage>
        <taxon>Eukaryota</taxon>
        <taxon>Viridiplantae</taxon>
        <taxon>Chlorophyta</taxon>
        <taxon>Pseudoscourfieldiophyceae</taxon>
        <taxon>Pseudoscourfieldiales</taxon>
        <taxon>Pycnococcaceae</taxon>
        <taxon>Pycnococcus</taxon>
    </lineage>
</organism>
<feature type="region of interest" description="Disordered" evidence="1">
    <location>
        <begin position="89"/>
        <end position="129"/>
    </location>
</feature>
<dbReference type="SUPFAM" id="SSF47923">
    <property type="entry name" value="Ypt/Rab-GAP domain of gyp1p"/>
    <property type="match status" value="2"/>
</dbReference>
<name>A0A830HWF2_9CHLO</name>
<evidence type="ECO:0000313" key="4">
    <source>
        <dbReference type="Proteomes" id="UP000660262"/>
    </source>
</evidence>
<dbReference type="AlphaFoldDB" id="A0A830HWF2"/>
<feature type="domain" description="Rab-GAP TBC" evidence="2">
    <location>
        <begin position="140"/>
        <end position="368"/>
    </location>
</feature>
<dbReference type="InterPro" id="IPR000195">
    <property type="entry name" value="Rab-GAP-TBC_dom"/>
</dbReference>